<dbReference type="Pfam" id="PF13026">
    <property type="entry name" value="DUF3887"/>
    <property type="match status" value="1"/>
</dbReference>
<dbReference type="InterPro" id="IPR024981">
    <property type="entry name" value="DUF3887"/>
</dbReference>
<organism evidence="2 3">
    <name type="scientific">Desulforudis audaxviator (strain MP104C)</name>
    <dbReference type="NCBI Taxonomy" id="477974"/>
    <lineage>
        <taxon>Bacteria</taxon>
        <taxon>Bacillati</taxon>
        <taxon>Bacillota</taxon>
        <taxon>Clostridia</taxon>
        <taxon>Thermoanaerobacterales</taxon>
        <taxon>Candidatus Desulforudaceae</taxon>
        <taxon>Candidatus Desulforudis</taxon>
    </lineage>
</organism>
<dbReference type="HOGENOM" id="CLU_144657_0_0_9"/>
<evidence type="ECO:0000313" key="3">
    <source>
        <dbReference type="Proteomes" id="UP000008544"/>
    </source>
</evidence>
<reference evidence="2 3" key="2">
    <citation type="journal article" date="2008" name="Science">
        <title>Environmental genomics reveals a single-species ecosystem deep within Earth.</title>
        <authorList>
            <person name="Chivian D."/>
            <person name="Brodie E.L."/>
            <person name="Alm E.J."/>
            <person name="Culley D.E."/>
            <person name="Dehal P.S."/>
            <person name="Desantis T.Z."/>
            <person name="Gihring T.M."/>
            <person name="Lapidus A."/>
            <person name="Lin L.H."/>
            <person name="Lowry S.R."/>
            <person name="Moser D.P."/>
            <person name="Richardson P.M."/>
            <person name="Southam G."/>
            <person name="Wanger G."/>
            <person name="Pratt L.M."/>
            <person name="Andersen G.L."/>
            <person name="Hazen T.C."/>
            <person name="Brockman F.J."/>
            <person name="Arkin A.P."/>
            <person name="Onstott T.C."/>
        </authorList>
    </citation>
    <scope>NUCLEOTIDE SEQUENCE [LARGE SCALE GENOMIC DNA]</scope>
    <source>
        <strain evidence="2 3">MP104C</strain>
    </source>
</reference>
<dbReference type="EMBL" id="CP000860">
    <property type="protein sequence ID" value="ACA59272.1"/>
    <property type="molecule type" value="Genomic_DNA"/>
</dbReference>
<reference evidence="3" key="1">
    <citation type="submission" date="2007-10" db="EMBL/GenBank/DDBJ databases">
        <title>Complete sequence of chromosome of Desulforudis audaxviator MP104C.</title>
        <authorList>
            <person name="Copeland A."/>
            <person name="Lucas S."/>
            <person name="Lapidus A."/>
            <person name="Barry K."/>
            <person name="Glavina del Rio T."/>
            <person name="Dalin E."/>
            <person name="Tice H."/>
            <person name="Bruce D."/>
            <person name="Pitluck S."/>
            <person name="Lowry S.R."/>
            <person name="Larimer F."/>
            <person name="Land M.L."/>
            <person name="Hauser L."/>
            <person name="Kyrpides N."/>
            <person name="Ivanova N.N."/>
            <person name="Richardson P."/>
        </authorList>
    </citation>
    <scope>NUCLEOTIDE SEQUENCE [LARGE SCALE GENOMIC DNA]</scope>
    <source>
        <strain evidence="3">MP104C</strain>
    </source>
</reference>
<proteinExistence type="predicted"/>
<dbReference type="AlphaFoldDB" id="B1I2Q6"/>
<dbReference type="Proteomes" id="UP000008544">
    <property type="component" value="Chromosome"/>
</dbReference>
<dbReference type="eggNOG" id="ENOG503376T">
    <property type="taxonomic scope" value="Bacteria"/>
</dbReference>
<evidence type="ECO:0000259" key="1">
    <source>
        <dbReference type="Pfam" id="PF13026"/>
    </source>
</evidence>
<name>B1I2Q6_DESAP</name>
<dbReference type="OrthoDB" id="2086681at2"/>
<dbReference type="RefSeq" id="WP_012301859.1">
    <property type="nucleotide sequence ID" value="NC_010424.1"/>
</dbReference>
<feature type="domain" description="DUF3887" evidence="1">
    <location>
        <begin position="43"/>
        <end position="137"/>
    </location>
</feature>
<accession>B1I2Q6</accession>
<sequence>MGGFGHVIRVLLVMVLALALLAGCGRGETVDVDQVRSYADPMAENILQAFNDDDYDRFFKDFSQTEKRAAPPEPEFLETNEQIKNRIGDYVSKEYWQNEAKDGLVTVFYRAKFTGEDDVLVRAIFREVDGEMKVAGFWLDSPKLRQP</sequence>
<keyword evidence="3" id="KW-1185">Reference proteome</keyword>
<dbReference type="Gene3D" id="3.10.450.590">
    <property type="match status" value="1"/>
</dbReference>
<gene>
    <name evidence="2" type="ordered locus">Daud_0747</name>
</gene>
<dbReference type="KEGG" id="dau:Daud_0747"/>
<evidence type="ECO:0000313" key="2">
    <source>
        <dbReference type="EMBL" id="ACA59272.1"/>
    </source>
</evidence>
<dbReference type="STRING" id="477974.Daud_0747"/>
<protein>
    <recommendedName>
        <fullName evidence="1">DUF3887 domain-containing protein</fullName>
    </recommendedName>
</protein>